<accession>A0A4R6PY43</accession>
<dbReference type="EMBL" id="SNXO01000040">
    <property type="protein sequence ID" value="TDP50333.1"/>
    <property type="molecule type" value="Genomic_DNA"/>
</dbReference>
<sequence>MLNAYFLISPLAMTIYGMAAICITVAAAFTLVNACALGLKGRSVAAAVVCALAVFCVLQAIIDIIGMIEQNRSYIGLAVLAGDLPALAVAGILIALAGIEALLIRDIINKRRTMLTGDSIKESLDDLPDGICFSTKNGQVLLINAKMNDISGRLFGSVAMNVNECQGKLNRGQLMPGAHIISQEPSITVVAHEENVWEIHVRPLDIDQGQVVETLAFDVTDRYELSRELENNNRILADVNKSLRDYSSQVHQLAREEEILAAKTKVHDDIGRSLLSFRAYLAQPESERNRAELLRLWSHDIRVMKNEADPAPPKDEWELLQSAAEAVGVRIVLNGELPGPARERSIFITALHECLTNTVRHAHGTRVTMDISETGATESSGIGASSEVGATESGEVDLCSGLGASITARITNDGDPPSGPINETGGLGNLRTAVERAGGIMEIEYRPEFVLRITLPREDS</sequence>
<proteinExistence type="predicted"/>
<comment type="caution">
    <text evidence="3">The sequence shown here is derived from an EMBL/GenBank/DDBJ whole genome shotgun (WGS) entry which is preliminary data.</text>
</comment>
<name>A0A4R6PY43_9FIRM</name>
<dbReference type="InterPro" id="IPR036890">
    <property type="entry name" value="HATPase_C_sf"/>
</dbReference>
<protein>
    <recommendedName>
        <fullName evidence="5">Histidine kinase</fullName>
    </recommendedName>
</protein>
<feature type="transmembrane region" description="Helical" evidence="2">
    <location>
        <begin position="6"/>
        <end position="32"/>
    </location>
</feature>
<dbReference type="Gene3D" id="3.30.565.10">
    <property type="entry name" value="Histidine kinase-like ATPase, C-terminal domain"/>
    <property type="match status" value="1"/>
</dbReference>
<evidence type="ECO:0008006" key="5">
    <source>
        <dbReference type="Google" id="ProtNLM"/>
    </source>
</evidence>
<gene>
    <name evidence="3" type="ORF">EV211_14015</name>
</gene>
<feature type="transmembrane region" description="Helical" evidence="2">
    <location>
        <begin position="44"/>
        <end position="68"/>
    </location>
</feature>
<keyword evidence="2" id="KW-1133">Transmembrane helix</keyword>
<evidence type="ECO:0000313" key="4">
    <source>
        <dbReference type="Proteomes" id="UP000295500"/>
    </source>
</evidence>
<dbReference type="Proteomes" id="UP000295500">
    <property type="component" value="Unassembled WGS sequence"/>
</dbReference>
<keyword evidence="2" id="KW-0812">Transmembrane</keyword>
<evidence type="ECO:0000313" key="3">
    <source>
        <dbReference type="EMBL" id="TDP50333.1"/>
    </source>
</evidence>
<feature type="transmembrane region" description="Helical" evidence="2">
    <location>
        <begin position="74"/>
        <end position="104"/>
    </location>
</feature>
<feature type="region of interest" description="Disordered" evidence="1">
    <location>
        <begin position="372"/>
        <end position="393"/>
    </location>
</feature>
<reference evidence="3 4" key="1">
    <citation type="submission" date="2019-03" db="EMBL/GenBank/DDBJ databases">
        <title>Genomic Encyclopedia of Type Strains, Phase IV (KMG-IV): sequencing the most valuable type-strain genomes for metagenomic binning, comparative biology and taxonomic classification.</title>
        <authorList>
            <person name="Goeker M."/>
        </authorList>
    </citation>
    <scope>NUCLEOTIDE SEQUENCE [LARGE SCALE GENOMIC DNA]</scope>
    <source>
        <strain evidence="3 4">DSM 28287</strain>
    </source>
</reference>
<keyword evidence="2" id="KW-0472">Membrane</keyword>
<evidence type="ECO:0000256" key="1">
    <source>
        <dbReference type="SAM" id="MobiDB-lite"/>
    </source>
</evidence>
<keyword evidence="4" id="KW-1185">Reference proteome</keyword>
<dbReference type="RefSeq" id="WP_166635426.1">
    <property type="nucleotide sequence ID" value="NZ_SNXO01000040.1"/>
</dbReference>
<dbReference type="AlphaFoldDB" id="A0A4R6PY43"/>
<evidence type="ECO:0000256" key="2">
    <source>
        <dbReference type="SAM" id="Phobius"/>
    </source>
</evidence>
<organism evidence="3 4">
    <name type="scientific">Aminicella lysinilytica</name>
    <dbReference type="NCBI Taxonomy" id="433323"/>
    <lineage>
        <taxon>Bacteria</taxon>
        <taxon>Bacillati</taxon>
        <taxon>Bacillota</taxon>
        <taxon>Clostridia</taxon>
        <taxon>Peptostreptococcales</taxon>
        <taxon>Anaerovoracaceae</taxon>
        <taxon>Aminicella</taxon>
    </lineage>
</organism>
<feature type="compositionally biased region" description="Polar residues" evidence="1">
    <location>
        <begin position="374"/>
        <end position="383"/>
    </location>
</feature>